<dbReference type="Proteomes" id="UP000225706">
    <property type="component" value="Unassembled WGS sequence"/>
</dbReference>
<keyword evidence="3" id="KW-0539">Nucleus</keyword>
<evidence type="ECO:0000313" key="7">
    <source>
        <dbReference type="Proteomes" id="UP000225706"/>
    </source>
</evidence>
<evidence type="ECO:0000256" key="1">
    <source>
        <dbReference type="ARBA" id="ARBA00005562"/>
    </source>
</evidence>
<evidence type="ECO:0000256" key="3">
    <source>
        <dbReference type="RuleBase" id="RU004019"/>
    </source>
</evidence>
<dbReference type="PRINTS" id="PR00454">
    <property type="entry name" value="ETSDOMAIN"/>
</dbReference>
<dbReference type="SUPFAM" id="SSF46785">
    <property type="entry name" value="Winged helix' DNA-binding domain"/>
    <property type="match status" value="1"/>
</dbReference>
<dbReference type="InterPro" id="IPR036388">
    <property type="entry name" value="WH-like_DNA-bd_sf"/>
</dbReference>
<evidence type="ECO:0000259" key="5">
    <source>
        <dbReference type="PROSITE" id="PS50061"/>
    </source>
</evidence>
<dbReference type="STRING" id="50429.A0A2B4SL68"/>
<dbReference type="PANTHER" id="PTHR11849:SF133">
    <property type="entry name" value="ETS DOMAIN-CONTAINING PROTEIN"/>
    <property type="match status" value="1"/>
</dbReference>
<feature type="region of interest" description="Disordered" evidence="4">
    <location>
        <begin position="1"/>
        <end position="26"/>
    </location>
</feature>
<dbReference type="GO" id="GO:0000981">
    <property type="term" value="F:DNA-binding transcription factor activity, RNA polymerase II-specific"/>
    <property type="evidence" value="ECO:0007669"/>
    <property type="project" value="TreeGrafter"/>
</dbReference>
<organism evidence="6 7">
    <name type="scientific">Stylophora pistillata</name>
    <name type="common">Smooth cauliflower coral</name>
    <dbReference type="NCBI Taxonomy" id="50429"/>
    <lineage>
        <taxon>Eukaryota</taxon>
        <taxon>Metazoa</taxon>
        <taxon>Cnidaria</taxon>
        <taxon>Anthozoa</taxon>
        <taxon>Hexacorallia</taxon>
        <taxon>Scleractinia</taxon>
        <taxon>Astrocoeniina</taxon>
        <taxon>Pocilloporidae</taxon>
        <taxon>Stylophora</taxon>
    </lineage>
</organism>
<dbReference type="EMBL" id="LSMT01000067">
    <property type="protein sequence ID" value="PFX29318.1"/>
    <property type="molecule type" value="Genomic_DNA"/>
</dbReference>
<dbReference type="SMART" id="SM00413">
    <property type="entry name" value="ETS"/>
    <property type="match status" value="1"/>
</dbReference>
<keyword evidence="7" id="KW-1185">Reference proteome</keyword>
<reference evidence="7" key="1">
    <citation type="journal article" date="2017" name="bioRxiv">
        <title>Comparative analysis of the genomes of Stylophora pistillata and Acropora digitifera provides evidence for extensive differences between species of corals.</title>
        <authorList>
            <person name="Voolstra C.R."/>
            <person name="Li Y."/>
            <person name="Liew Y.J."/>
            <person name="Baumgarten S."/>
            <person name="Zoccola D."/>
            <person name="Flot J.-F."/>
            <person name="Tambutte S."/>
            <person name="Allemand D."/>
            <person name="Aranda M."/>
        </authorList>
    </citation>
    <scope>NUCLEOTIDE SEQUENCE [LARGE SCALE GENOMIC DNA]</scope>
</reference>
<gene>
    <name evidence="6" type="primary">ETV1</name>
    <name evidence="6" type="ORF">AWC38_SpisGene5908</name>
</gene>
<comment type="subcellular location">
    <subcellularLocation>
        <location evidence="3">Nucleus</location>
    </subcellularLocation>
</comment>
<dbReference type="Pfam" id="PF00178">
    <property type="entry name" value="Ets"/>
    <property type="match status" value="1"/>
</dbReference>
<protein>
    <submittedName>
        <fullName evidence="6">ETS translocation variant 1</fullName>
    </submittedName>
</protein>
<dbReference type="GO" id="GO:0005634">
    <property type="term" value="C:nucleus"/>
    <property type="evidence" value="ECO:0007669"/>
    <property type="project" value="UniProtKB-SubCell"/>
</dbReference>
<dbReference type="InterPro" id="IPR046328">
    <property type="entry name" value="ETS_fam"/>
</dbReference>
<evidence type="ECO:0000313" key="6">
    <source>
        <dbReference type="EMBL" id="PFX29318.1"/>
    </source>
</evidence>
<dbReference type="Gene3D" id="1.10.10.10">
    <property type="entry name" value="Winged helix-like DNA-binding domain superfamily/Winged helix DNA-binding domain"/>
    <property type="match status" value="1"/>
</dbReference>
<comment type="similarity">
    <text evidence="1 3">Belongs to the ETS family.</text>
</comment>
<accession>A0A2B4SL68</accession>
<dbReference type="OrthoDB" id="10042983at2759"/>
<dbReference type="PROSITE" id="PS50061">
    <property type="entry name" value="ETS_DOMAIN_3"/>
    <property type="match status" value="1"/>
</dbReference>
<dbReference type="GO" id="GO:0043565">
    <property type="term" value="F:sequence-specific DNA binding"/>
    <property type="evidence" value="ECO:0007669"/>
    <property type="project" value="InterPro"/>
</dbReference>
<proteinExistence type="inferred from homology"/>
<sequence>MKVQGKETDLEIEVTDESNNGGKHSQVKKHRRKNVIHLWEFLLELLANDNLCTIICWSRRELNEFQLKRPEEVARRWGLLRKRKGMNYKKLSRALRFYYGKGIIQKVPGERFTYKFDKLPYRYHPEVSQPRNQDCKLTSWDQEQKQILSDKSTSYLSKESVFSSSYEQSTLSRAHIPLGKSIIPSLIPSAAQSTQISQVSVQQLSPQICILSKITLKATAPSLFPERDLLNCTTKSIPVSVIKRSPPIHYADE</sequence>
<dbReference type="InterPro" id="IPR036390">
    <property type="entry name" value="WH_DNA-bd_sf"/>
</dbReference>
<dbReference type="GO" id="GO:0030154">
    <property type="term" value="P:cell differentiation"/>
    <property type="evidence" value="ECO:0007669"/>
    <property type="project" value="TreeGrafter"/>
</dbReference>
<evidence type="ECO:0000256" key="2">
    <source>
        <dbReference type="ARBA" id="ARBA00023125"/>
    </source>
</evidence>
<evidence type="ECO:0000256" key="4">
    <source>
        <dbReference type="SAM" id="MobiDB-lite"/>
    </source>
</evidence>
<dbReference type="PANTHER" id="PTHR11849">
    <property type="entry name" value="ETS"/>
    <property type="match status" value="1"/>
</dbReference>
<dbReference type="PROSITE" id="PS00345">
    <property type="entry name" value="ETS_DOMAIN_1"/>
    <property type="match status" value="1"/>
</dbReference>
<feature type="domain" description="ETS" evidence="5">
    <location>
        <begin position="36"/>
        <end position="117"/>
    </location>
</feature>
<dbReference type="AlphaFoldDB" id="A0A2B4SL68"/>
<keyword evidence="2 3" id="KW-0238">DNA-binding</keyword>
<comment type="caution">
    <text evidence="6">The sequence shown here is derived from an EMBL/GenBank/DDBJ whole genome shotgun (WGS) entry which is preliminary data.</text>
</comment>
<name>A0A2B4SL68_STYPI</name>
<dbReference type="InterPro" id="IPR000418">
    <property type="entry name" value="Ets_dom"/>
</dbReference>